<dbReference type="PANTHER" id="PTHR43281">
    <property type="entry name" value="FARNESYL DIPHOSPHATE SYNTHASE"/>
    <property type="match status" value="1"/>
</dbReference>
<evidence type="ECO:0000256" key="2">
    <source>
        <dbReference type="ARBA" id="ARBA00005128"/>
    </source>
</evidence>
<dbReference type="PROSITE" id="PS00723">
    <property type="entry name" value="POLYPRENYL_SYNTHASE_1"/>
    <property type="match status" value="1"/>
</dbReference>
<dbReference type="Gene3D" id="1.10.600.10">
    <property type="entry name" value="Farnesyl Diphosphate Synthase"/>
    <property type="match status" value="1"/>
</dbReference>
<protein>
    <submittedName>
        <fullName evidence="9">Heterodimeric geranylgeranyl pyrophosphate synthase large subunit 1</fullName>
    </submittedName>
</protein>
<keyword evidence="5" id="KW-0479">Metal-binding</keyword>
<dbReference type="InterPro" id="IPR033749">
    <property type="entry name" value="Polyprenyl_synt_CS"/>
</dbReference>
<dbReference type="GO" id="GO:0046872">
    <property type="term" value="F:metal ion binding"/>
    <property type="evidence" value="ECO:0007669"/>
    <property type="project" value="UniProtKB-KW"/>
</dbReference>
<sequence>MAFLTTISSNENFFLHKCLGNGFSLPPKTSYSHHLNIICMKIQPSHVAKSSVSQPLHAQEVASKPLNFVFPDFHFDEYMKKEAKMVNKALDEAVPLQNPIKIHEAMRYSLLAGGKRVRPVLCLASCEIVGGEDSMATPMACAVEMIHTMTLIHDDLPCMDNDDLRRGKPTNHKVFGEETAILAGDALLSLAFEHVAAKTPTNVSPERVVRAISELGSAVGSQGLVAGQILDISSEGKQVSLEELEYIHVHKTSKLLEASVVCGAILGGGHVIEVERLRKYARCIGLLFQVVDDILDVTKSSEELGKTAGKDLESDKATYPKLLGLDKAKEFARELVAKAMEELSYFDASKAAPLYHLANYIAHRQN</sequence>
<comment type="caution">
    <text evidence="9">The sequence shown here is derived from an EMBL/GenBank/DDBJ whole genome shotgun (WGS) entry which is preliminary data.</text>
</comment>
<dbReference type="FunFam" id="1.10.600.10:FF:000001">
    <property type="entry name" value="Geranylgeranyl diphosphate synthase"/>
    <property type="match status" value="1"/>
</dbReference>
<dbReference type="NCBIfam" id="NF045485">
    <property type="entry name" value="FPPsyn"/>
    <property type="match status" value="1"/>
</dbReference>
<evidence type="ECO:0000313" key="10">
    <source>
        <dbReference type="Proteomes" id="UP001604336"/>
    </source>
</evidence>
<comment type="similarity">
    <text evidence="3 8">Belongs to the FPP/GGPP synthase family.</text>
</comment>
<dbReference type="CDD" id="cd00685">
    <property type="entry name" value="Trans_IPPS_HT"/>
    <property type="match status" value="1"/>
</dbReference>
<gene>
    <name evidence="9" type="ORF">Adt_24545</name>
</gene>
<evidence type="ECO:0000256" key="8">
    <source>
        <dbReference type="RuleBase" id="RU004466"/>
    </source>
</evidence>
<dbReference type="SFLD" id="SFLDS00005">
    <property type="entry name" value="Isoprenoid_Synthase_Type_I"/>
    <property type="match status" value="1"/>
</dbReference>
<dbReference type="AlphaFoldDB" id="A0ABD1SE85"/>
<name>A0ABD1SE85_9LAMI</name>
<dbReference type="GO" id="GO:0008299">
    <property type="term" value="P:isoprenoid biosynthetic process"/>
    <property type="evidence" value="ECO:0007669"/>
    <property type="project" value="UniProtKB-KW"/>
</dbReference>
<comment type="cofactor">
    <cofactor evidence="1">
        <name>Mg(2+)</name>
        <dbReference type="ChEBI" id="CHEBI:18420"/>
    </cofactor>
</comment>
<dbReference type="InterPro" id="IPR053378">
    <property type="entry name" value="Prenyl_diphosphate_synthase"/>
</dbReference>
<dbReference type="EMBL" id="JBFOLK010000007">
    <property type="protein sequence ID" value="KAL2498995.1"/>
    <property type="molecule type" value="Genomic_DNA"/>
</dbReference>
<keyword evidence="10" id="KW-1185">Reference proteome</keyword>
<dbReference type="PROSITE" id="PS00444">
    <property type="entry name" value="POLYPRENYL_SYNTHASE_2"/>
    <property type="match status" value="1"/>
</dbReference>
<dbReference type="PANTHER" id="PTHR43281:SF1">
    <property type="entry name" value="FARNESYL DIPHOSPHATE SYNTHASE"/>
    <property type="match status" value="1"/>
</dbReference>
<dbReference type="Proteomes" id="UP001604336">
    <property type="component" value="Unassembled WGS sequence"/>
</dbReference>
<dbReference type="SFLD" id="SFLDG01017">
    <property type="entry name" value="Polyprenyl_Transferase_Like"/>
    <property type="match status" value="1"/>
</dbReference>
<evidence type="ECO:0000256" key="4">
    <source>
        <dbReference type="ARBA" id="ARBA00022679"/>
    </source>
</evidence>
<keyword evidence="7" id="KW-0414">Isoprene biosynthesis</keyword>
<dbReference type="SUPFAM" id="SSF48576">
    <property type="entry name" value="Terpenoid synthases"/>
    <property type="match status" value="1"/>
</dbReference>
<organism evidence="9 10">
    <name type="scientific">Abeliophyllum distichum</name>
    <dbReference type="NCBI Taxonomy" id="126358"/>
    <lineage>
        <taxon>Eukaryota</taxon>
        <taxon>Viridiplantae</taxon>
        <taxon>Streptophyta</taxon>
        <taxon>Embryophyta</taxon>
        <taxon>Tracheophyta</taxon>
        <taxon>Spermatophyta</taxon>
        <taxon>Magnoliopsida</taxon>
        <taxon>eudicotyledons</taxon>
        <taxon>Gunneridae</taxon>
        <taxon>Pentapetalae</taxon>
        <taxon>asterids</taxon>
        <taxon>lamiids</taxon>
        <taxon>Lamiales</taxon>
        <taxon>Oleaceae</taxon>
        <taxon>Forsythieae</taxon>
        <taxon>Abeliophyllum</taxon>
    </lineage>
</organism>
<evidence type="ECO:0000256" key="6">
    <source>
        <dbReference type="ARBA" id="ARBA00022842"/>
    </source>
</evidence>
<evidence type="ECO:0000256" key="5">
    <source>
        <dbReference type="ARBA" id="ARBA00022723"/>
    </source>
</evidence>
<reference evidence="10" key="1">
    <citation type="submission" date="2024-07" db="EMBL/GenBank/DDBJ databases">
        <title>Two chromosome-level genome assemblies of Korean endemic species Abeliophyllum distichum and Forsythia ovata (Oleaceae).</title>
        <authorList>
            <person name="Jang H."/>
        </authorList>
    </citation>
    <scope>NUCLEOTIDE SEQUENCE [LARGE SCALE GENOMIC DNA]</scope>
</reference>
<comment type="pathway">
    <text evidence="2">Isoprenoid biosynthesis.</text>
</comment>
<dbReference type="InterPro" id="IPR008949">
    <property type="entry name" value="Isoprenoid_synthase_dom_sf"/>
</dbReference>
<accession>A0ABD1SE85</accession>
<dbReference type="Pfam" id="PF00348">
    <property type="entry name" value="polyprenyl_synt"/>
    <property type="match status" value="1"/>
</dbReference>
<keyword evidence="6" id="KW-0460">Magnesium</keyword>
<evidence type="ECO:0000256" key="7">
    <source>
        <dbReference type="ARBA" id="ARBA00023229"/>
    </source>
</evidence>
<dbReference type="GO" id="GO:0016740">
    <property type="term" value="F:transferase activity"/>
    <property type="evidence" value="ECO:0007669"/>
    <property type="project" value="UniProtKB-KW"/>
</dbReference>
<evidence type="ECO:0000256" key="1">
    <source>
        <dbReference type="ARBA" id="ARBA00001946"/>
    </source>
</evidence>
<evidence type="ECO:0000313" key="9">
    <source>
        <dbReference type="EMBL" id="KAL2498995.1"/>
    </source>
</evidence>
<evidence type="ECO:0000256" key="3">
    <source>
        <dbReference type="ARBA" id="ARBA00006706"/>
    </source>
</evidence>
<dbReference type="InterPro" id="IPR000092">
    <property type="entry name" value="Polyprenyl_synt"/>
</dbReference>
<keyword evidence="4 8" id="KW-0808">Transferase</keyword>
<proteinExistence type="inferred from homology"/>
<dbReference type="GO" id="GO:0005737">
    <property type="term" value="C:cytoplasm"/>
    <property type="evidence" value="ECO:0007669"/>
    <property type="project" value="UniProtKB-ARBA"/>
</dbReference>